<gene>
    <name evidence="1" type="ORF">AK812_SmicGene5429</name>
</gene>
<comment type="caution">
    <text evidence="1">The sequence shown here is derived from an EMBL/GenBank/DDBJ whole genome shotgun (WGS) entry which is preliminary data.</text>
</comment>
<name>A0A1Q9ETS5_SYMMI</name>
<dbReference type="EMBL" id="LSRX01000071">
    <property type="protein sequence ID" value="OLQ10814.1"/>
    <property type="molecule type" value="Genomic_DNA"/>
</dbReference>
<dbReference type="Proteomes" id="UP000186817">
    <property type="component" value="Unassembled WGS sequence"/>
</dbReference>
<sequence length="81" mass="8971">MPAIKITRRQVVTVGFLFWTRKLASAGFSTAPASKPQMARCPPEDEFPRLVAPMGIVLSEQCEPATARFQIYGDQDWSVAT</sequence>
<reference evidence="1 2" key="1">
    <citation type="submission" date="2016-02" db="EMBL/GenBank/DDBJ databases">
        <title>Genome analysis of coral dinoflagellate symbionts highlights evolutionary adaptations to a symbiotic lifestyle.</title>
        <authorList>
            <person name="Aranda M."/>
            <person name="Li Y."/>
            <person name="Liew Y.J."/>
            <person name="Baumgarten S."/>
            <person name="Simakov O."/>
            <person name="Wilson M."/>
            <person name="Piel J."/>
            <person name="Ashoor H."/>
            <person name="Bougouffa S."/>
            <person name="Bajic V.B."/>
            <person name="Ryu T."/>
            <person name="Ravasi T."/>
            <person name="Bayer T."/>
            <person name="Micklem G."/>
            <person name="Kim H."/>
            <person name="Bhak J."/>
            <person name="Lajeunesse T.C."/>
            <person name="Voolstra C.R."/>
        </authorList>
    </citation>
    <scope>NUCLEOTIDE SEQUENCE [LARGE SCALE GENOMIC DNA]</scope>
    <source>
        <strain evidence="1 2">CCMP2467</strain>
    </source>
</reference>
<proteinExistence type="predicted"/>
<evidence type="ECO:0000313" key="2">
    <source>
        <dbReference type="Proteomes" id="UP000186817"/>
    </source>
</evidence>
<protein>
    <submittedName>
        <fullName evidence="1">Uncharacterized protein</fullName>
    </submittedName>
</protein>
<keyword evidence="2" id="KW-1185">Reference proteome</keyword>
<accession>A0A1Q9ETS5</accession>
<organism evidence="1 2">
    <name type="scientific">Symbiodinium microadriaticum</name>
    <name type="common">Dinoflagellate</name>
    <name type="synonym">Zooxanthella microadriatica</name>
    <dbReference type="NCBI Taxonomy" id="2951"/>
    <lineage>
        <taxon>Eukaryota</taxon>
        <taxon>Sar</taxon>
        <taxon>Alveolata</taxon>
        <taxon>Dinophyceae</taxon>
        <taxon>Suessiales</taxon>
        <taxon>Symbiodiniaceae</taxon>
        <taxon>Symbiodinium</taxon>
    </lineage>
</organism>
<dbReference type="AlphaFoldDB" id="A0A1Q9ETS5"/>
<evidence type="ECO:0000313" key="1">
    <source>
        <dbReference type="EMBL" id="OLQ10814.1"/>
    </source>
</evidence>